<evidence type="ECO:0000313" key="1">
    <source>
        <dbReference type="EMBL" id="KAG5587195.1"/>
    </source>
</evidence>
<name>A0A9J5XFP5_SOLCO</name>
<comment type="caution">
    <text evidence="1">The sequence shown here is derived from an EMBL/GenBank/DDBJ whole genome shotgun (WGS) entry which is preliminary data.</text>
</comment>
<protein>
    <submittedName>
        <fullName evidence="1">Uncharacterized protein</fullName>
    </submittedName>
</protein>
<dbReference type="EMBL" id="JACXVP010000009">
    <property type="protein sequence ID" value="KAG5587195.1"/>
    <property type="molecule type" value="Genomic_DNA"/>
</dbReference>
<accession>A0A9J5XFP5</accession>
<reference evidence="1 2" key="1">
    <citation type="submission" date="2020-09" db="EMBL/GenBank/DDBJ databases">
        <title>De no assembly of potato wild relative species, Solanum commersonii.</title>
        <authorList>
            <person name="Cho K."/>
        </authorList>
    </citation>
    <scope>NUCLEOTIDE SEQUENCE [LARGE SCALE GENOMIC DNA]</scope>
    <source>
        <strain evidence="1">LZ3.2</strain>
        <tissue evidence="1">Leaf</tissue>
    </source>
</reference>
<proteinExistence type="predicted"/>
<dbReference type="AlphaFoldDB" id="A0A9J5XFP5"/>
<organism evidence="1 2">
    <name type="scientific">Solanum commersonii</name>
    <name type="common">Commerson's wild potato</name>
    <name type="synonym">Commerson's nightshade</name>
    <dbReference type="NCBI Taxonomy" id="4109"/>
    <lineage>
        <taxon>Eukaryota</taxon>
        <taxon>Viridiplantae</taxon>
        <taxon>Streptophyta</taxon>
        <taxon>Embryophyta</taxon>
        <taxon>Tracheophyta</taxon>
        <taxon>Spermatophyta</taxon>
        <taxon>Magnoliopsida</taxon>
        <taxon>eudicotyledons</taxon>
        <taxon>Gunneridae</taxon>
        <taxon>Pentapetalae</taxon>
        <taxon>asterids</taxon>
        <taxon>lamiids</taxon>
        <taxon>Solanales</taxon>
        <taxon>Solanaceae</taxon>
        <taxon>Solanoideae</taxon>
        <taxon>Solaneae</taxon>
        <taxon>Solanum</taxon>
    </lineage>
</organism>
<evidence type="ECO:0000313" key="2">
    <source>
        <dbReference type="Proteomes" id="UP000824120"/>
    </source>
</evidence>
<gene>
    <name evidence="1" type="ORF">H5410_047629</name>
</gene>
<keyword evidence="2" id="KW-1185">Reference proteome</keyword>
<dbReference type="Proteomes" id="UP000824120">
    <property type="component" value="Chromosome 9"/>
</dbReference>
<sequence>MGSVYGDPLDLCGLSLRLTQKSKWGMERKQNFWKDVWHETGRLEVLYPDTYSLVSHQQETIIFSTPQDEMVMEVFHRTKPVAGKSYHITTPCGVRLWKSIRVLWSEMQEHSKIKV</sequence>